<dbReference type="EC" id="2.4.1.17" evidence="6"/>
<comment type="similarity">
    <text evidence="1 5">Belongs to the UDP-glycosyltransferase family.</text>
</comment>
<keyword evidence="3 5" id="KW-0808">Transferase</keyword>
<evidence type="ECO:0000256" key="4">
    <source>
        <dbReference type="ARBA" id="ARBA00047475"/>
    </source>
</evidence>
<dbReference type="FunFam" id="3.40.50.2000:FF:000021">
    <property type="entry name" value="UDP-glucuronosyltransferase"/>
    <property type="match status" value="1"/>
</dbReference>
<reference evidence="8" key="1">
    <citation type="submission" date="2017-02" db="UniProtKB">
        <authorList>
            <consortium name="WormBaseParasite"/>
        </authorList>
    </citation>
    <scope>IDENTIFICATION</scope>
</reference>
<dbReference type="AlphaFoldDB" id="A0A0N4ZKG0"/>
<evidence type="ECO:0000256" key="5">
    <source>
        <dbReference type="RuleBase" id="RU003718"/>
    </source>
</evidence>
<dbReference type="STRING" id="131310.A0A0N4ZKG0"/>
<organism evidence="7 8">
    <name type="scientific">Parastrongyloides trichosuri</name>
    <name type="common">Possum-specific nematode worm</name>
    <dbReference type="NCBI Taxonomy" id="131310"/>
    <lineage>
        <taxon>Eukaryota</taxon>
        <taxon>Metazoa</taxon>
        <taxon>Ecdysozoa</taxon>
        <taxon>Nematoda</taxon>
        <taxon>Chromadorea</taxon>
        <taxon>Rhabditida</taxon>
        <taxon>Tylenchina</taxon>
        <taxon>Panagrolaimomorpha</taxon>
        <taxon>Strongyloidoidea</taxon>
        <taxon>Strongyloididae</taxon>
        <taxon>Parastrongyloides</taxon>
    </lineage>
</organism>
<evidence type="ECO:0000256" key="6">
    <source>
        <dbReference type="RuleBase" id="RU362059"/>
    </source>
</evidence>
<feature type="transmembrane region" description="Helical" evidence="6">
    <location>
        <begin position="457"/>
        <end position="478"/>
    </location>
</feature>
<dbReference type="Gene3D" id="3.40.50.2000">
    <property type="entry name" value="Glycogen Phosphorylase B"/>
    <property type="match status" value="1"/>
</dbReference>
<protein>
    <recommendedName>
        <fullName evidence="6">UDP-glucuronosyltransferase</fullName>
        <ecNumber evidence="6">2.4.1.17</ecNumber>
    </recommendedName>
</protein>
<dbReference type="GO" id="GO:0016020">
    <property type="term" value="C:membrane"/>
    <property type="evidence" value="ECO:0007669"/>
    <property type="project" value="UniProtKB-SubCell"/>
</dbReference>
<dbReference type="Pfam" id="PF00201">
    <property type="entry name" value="UDPGT"/>
    <property type="match status" value="1"/>
</dbReference>
<keyword evidence="7" id="KW-1185">Reference proteome</keyword>
<dbReference type="Proteomes" id="UP000038045">
    <property type="component" value="Unplaced"/>
</dbReference>
<dbReference type="InterPro" id="IPR035595">
    <property type="entry name" value="UDP_glycos_trans_CS"/>
</dbReference>
<proteinExistence type="inferred from homology"/>
<comment type="subcellular location">
    <subcellularLocation>
        <location evidence="6">Membrane</location>
        <topology evidence="6">Single-pass membrane protein</topology>
    </subcellularLocation>
</comment>
<dbReference type="PANTHER" id="PTHR48043">
    <property type="entry name" value="EG:EG0003.4 PROTEIN-RELATED"/>
    <property type="match status" value="1"/>
</dbReference>
<keyword evidence="6" id="KW-1133">Transmembrane helix</keyword>
<keyword evidence="2 5" id="KW-0328">Glycosyltransferase</keyword>
<evidence type="ECO:0000256" key="1">
    <source>
        <dbReference type="ARBA" id="ARBA00009995"/>
    </source>
</evidence>
<dbReference type="PANTHER" id="PTHR48043:SF119">
    <property type="entry name" value="UDP-GLUCURONOSYLTRANSFERASE"/>
    <property type="match status" value="1"/>
</dbReference>
<dbReference type="WBParaSite" id="PTRK_0000859400.2">
    <property type="protein sequence ID" value="PTRK_0000859400.2"/>
    <property type="gene ID" value="PTRK_0000859400"/>
</dbReference>
<comment type="catalytic activity">
    <reaction evidence="4 6">
        <text>glucuronate acceptor + UDP-alpha-D-glucuronate = acceptor beta-D-glucuronoside + UDP + H(+)</text>
        <dbReference type="Rhea" id="RHEA:21032"/>
        <dbReference type="ChEBI" id="CHEBI:15378"/>
        <dbReference type="ChEBI" id="CHEBI:58052"/>
        <dbReference type="ChEBI" id="CHEBI:58223"/>
        <dbReference type="ChEBI" id="CHEBI:132367"/>
        <dbReference type="ChEBI" id="CHEBI:132368"/>
        <dbReference type="EC" id="2.4.1.17"/>
    </reaction>
</comment>
<keyword evidence="6" id="KW-0472">Membrane</keyword>
<dbReference type="SUPFAM" id="SSF53756">
    <property type="entry name" value="UDP-Glycosyltransferase/glycogen phosphorylase"/>
    <property type="match status" value="1"/>
</dbReference>
<evidence type="ECO:0000313" key="8">
    <source>
        <dbReference type="WBParaSite" id="PTRK_0000859400.2"/>
    </source>
</evidence>
<dbReference type="InterPro" id="IPR050271">
    <property type="entry name" value="UDP-glycosyltransferase"/>
</dbReference>
<keyword evidence="6" id="KW-0812">Transmembrane</keyword>
<accession>A0A0N4ZKG0</accession>
<dbReference type="InterPro" id="IPR002213">
    <property type="entry name" value="UDP_glucos_trans"/>
</dbReference>
<dbReference type="GO" id="GO:0015020">
    <property type="term" value="F:glucuronosyltransferase activity"/>
    <property type="evidence" value="ECO:0007669"/>
    <property type="project" value="UniProtKB-EC"/>
</dbReference>
<evidence type="ECO:0000256" key="3">
    <source>
        <dbReference type="ARBA" id="ARBA00022679"/>
    </source>
</evidence>
<dbReference type="CDD" id="cd03784">
    <property type="entry name" value="GT1_Gtf-like"/>
    <property type="match status" value="1"/>
</dbReference>
<evidence type="ECO:0000256" key="2">
    <source>
        <dbReference type="ARBA" id="ARBA00022676"/>
    </source>
</evidence>
<evidence type="ECO:0000313" key="7">
    <source>
        <dbReference type="Proteomes" id="UP000038045"/>
    </source>
</evidence>
<dbReference type="PROSITE" id="PS00375">
    <property type="entry name" value="UDPGT"/>
    <property type="match status" value="1"/>
</dbReference>
<name>A0A0N4ZKG0_PARTI</name>
<sequence length="480" mass="56004">MFSSKSHSYSIYPLAKELTLLGNNVTLFNYGVKTIAKFKDINVKEILFNDSEIYDAHIEMYGRLAWNKNDPKIMKLLPMMVYRYGKYLSNNSDYHDLLNTKWDGVIINEALIGQAAVSAIYMKEKNNIPIISLSTTDYSFCQASFRGLERYSLIEGSMYFGGEEKYKPKNFYYKFKTFLGNIKEYNLFVNNLSSLYQILADFINIEISLEKFYSYSSWNIVETFDRVFLPAPISSSTTFSGSSCDDIKKETLKDKKLEDFINDNNSNGTIYMAFGSQMSWNWAPLHVVENFMKVFERLENYKVIWSINIDLVNITIPSNVLLVSWAQQTAILNHSKTKVFITHGGLKSFKESICGGVPMLSIPFYVDQTKNSLNGEILGILERVDRFNLTTNNIYNKLFKVLKDNNYKRNVIKIRNFISDRIMNPTKESAYFTNKIIKIKHKYPYQREFWKIRGSKVFFTSRYFCDTIFLLLFLFIFISF</sequence>